<keyword evidence="3" id="KW-1185">Reference proteome</keyword>
<feature type="domain" description="TRF2/HOY1 PH-like" evidence="1">
    <location>
        <begin position="79"/>
        <end position="174"/>
    </location>
</feature>
<dbReference type="EMBL" id="CAJZBQ010000034">
    <property type="protein sequence ID" value="CAG9323551.1"/>
    <property type="molecule type" value="Genomic_DNA"/>
</dbReference>
<organism evidence="2 3">
    <name type="scientific">Blepharisma stoltei</name>
    <dbReference type="NCBI Taxonomy" id="1481888"/>
    <lineage>
        <taxon>Eukaryota</taxon>
        <taxon>Sar</taxon>
        <taxon>Alveolata</taxon>
        <taxon>Ciliophora</taxon>
        <taxon>Postciliodesmatophora</taxon>
        <taxon>Heterotrichea</taxon>
        <taxon>Heterotrichida</taxon>
        <taxon>Blepharismidae</taxon>
        <taxon>Blepharisma</taxon>
    </lineage>
</organism>
<dbReference type="Proteomes" id="UP001162131">
    <property type="component" value="Unassembled WGS sequence"/>
</dbReference>
<sequence>MLGFGGIIRHTTAPAERSRIPISNGHVAPIPSTPFTPPPAAFPIQEDGETPGQISQNKISPSDISADSLRVEVSGTSGEYIIENTETLTSKIYFQKKQFVWEFVDPQGNDIDKQRKKRIEVKFGDIMSIAIKAHEGHPGSLIILTNKPLSLYKEKQNAPGKNTQWDKSEEFMNGFDKPREGGTIKLTTYFAKDALTRKPGKISHLEKLLSSDSRIKHMIESNPDSSFEQVKDAISDTNEEVVEEPSVQNIDVMNAVTLGDRQLTAGDLGVSQEYLNDLNHKPIEDLVELVSKELKPRSSQGGSSRKHKFLCPMCKALKFETDANLRDHLYQKHKNLVELGFDVLPSGHFKASPLFLVNVLVLCKSKPQLLRTIMKNSINFDFDA</sequence>
<dbReference type="PANTHER" id="PTHR33494">
    <property type="entry name" value="OS02G0793800 PROTEIN"/>
    <property type="match status" value="1"/>
</dbReference>
<name>A0AAU9JP89_9CILI</name>
<accession>A0AAU9JP89</accession>
<evidence type="ECO:0000313" key="2">
    <source>
        <dbReference type="EMBL" id="CAG9323551.1"/>
    </source>
</evidence>
<dbReference type="AlphaFoldDB" id="A0AAU9JP89"/>
<dbReference type="InterPro" id="IPR057939">
    <property type="entry name" value="TRF2_HOY1_PH"/>
</dbReference>
<dbReference type="Pfam" id="PF24818">
    <property type="entry name" value="PH_TRF2_HOY1"/>
    <property type="match status" value="1"/>
</dbReference>
<evidence type="ECO:0000313" key="3">
    <source>
        <dbReference type="Proteomes" id="UP001162131"/>
    </source>
</evidence>
<dbReference type="PANTHER" id="PTHR33494:SF1">
    <property type="entry name" value="C2H2-TYPE DOMAIN-CONTAINING PROTEIN-RELATED"/>
    <property type="match status" value="1"/>
</dbReference>
<protein>
    <recommendedName>
        <fullName evidence="1">TRF2/HOY1 PH-like domain-containing protein</fullName>
    </recommendedName>
</protein>
<gene>
    <name evidence="2" type="ORF">BSTOLATCC_MIC34200</name>
</gene>
<proteinExistence type="predicted"/>
<evidence type="ECO:0000259" key="1">
    <source>
        <dbReference type="Pfam" id="PF24818"/>
    </source>
</evidence>
<reference evidence="2" key="1">
    <citation type="submission" date="2021-09" db="EMBL/GenBank/DDBJ databases">
        <authorList>
            <consortium name="AG Swart"/>
            <person name="Singh M."/>
            <person name="Singh A."/>
            <person name="Seah K."/>
            <person name="Emmerich C."/>
        </authorList>
    </citation>
    <scope>NUCLEOTIDE SEQUENCE</scope>
    <source>
        <strain evidence="2">ATCC30299</strain>
    </source>
</reference>
<comment type="caution">
    <text evidence="2">The sequence shown here is derived from an EMBL/GenBank/DDBJ whole genome shotgun (WGS) entry which is preliminary data.</text>
</comment>